<dbReference type="EMBL" id="PPHD01001665">
    <property type="protein sequence ID" value="POI34510.1"/>
    <property type="molecule type" value="Genomic_DNA"/>
</dbReference>
<sequence>MPAWSWDLGHRGSNRFSRDRGCQPSALHRSVHHAGYGSNALSAGFPWLLRCHP</sequence>
<proteinExistence type="predicted"/>
<evidence type="ECO:0000313" key="2">
    <source>
        <dbReference type="Proteomes" id="UP000237246"/>
    </source>
</evidence>
<evidence type="ECO:0000313" key="1">
    <source>
        <dbReference type="EMBL" id="POI34510.1"/>
    </source>
</evidence>
<name>A0A2P4TDS3_BAMTH</name>
<accession>A0A2P4TDS3</accession>
<reference evidence="1 2" key="1">
    <citation type="submission" date="2018-01" db="EMBL/GenBank/DDBJ databases">
        <title>Comparison of the Chinese Bamboo Partridge and Red Junglefowl genome sequences highlights the importance of demography in genome evolution.</title>
        <authorList>
            <person name="Tiley G.P."/>
            <person name="Kimball R.T."/>
            <person name="Braun E.L."/>
            <person name="Burleigh J.G."/>
        </authorList>
    </citation>
    <scope>NUCLEOTIDE SEQUENCE [LARGE SCALE GENOMIC DNA]</scope>
    <source>
        <strain evidence="1">RTK389</strain>
        <tissue evidence="1">Blood</tissue>
    </source>
</reference>
<dbReference type="Proteomes" id="UP000237246">
    <property type="component" value="Unassembled WGS sequence"/>
</dbReference>
<gene>
    <name evidence="1" type="ORF">CIB84_001738</name>
</gene>
<keyword evidence="2" id="KW-1185">Reference proteome</keyword>
<protein>
    <submittedName>
        <fullName evidence="1">Uncharacterized protein</fullName>
    </submittedName>
</protein>
<comment type="caution">
    <text evidence="1">The sequence shown here is derived from an EMBL/GenBank/DDBJ whole genome shotgun (WGS) entry which is preliminary data.</text>
</comment>
<organism evidence="1 2">
    <name type="scientific">Bambusicola thoracicus</name>
    <name type="common">Chinese bamboo-partridge</name>
    <name type="synonym">Perdix thoracica</name>
    <dbReference type="NCBI Taxonomy" id="9083"/>
    <lineage>
        <taxon>Eukaryota</taxon>
        <taxon>Metazoa</taxon>
        <taxon>Chordata</taxon>
        <taxon>Craniata</taxon>
        <taxon>Vertebrata</taxon>
        <taxon>Euteleostomi</taxon>
        <taxon>Archelosauria</taxon>
        <taxon>Archosauria</taxon>
        <taxon>Dinosauria</taxon>
        <taxon>Saurischia</taxon>
        <taxon>Theropoda</taxon>
        <taxon>Coelurosauria</taxon>
        <taxon>Aves</taxon>
        <taxon>Neognathae</taxon>
        <taxon>Galloanserae</taxon>
        <taxon>Galliformes</taxon>
        <taxon>Phasianidae</taxon>
        <taxon>Perdicinae</taxon>
        <taxon>Bambusicola</taxon>
    </lineage>
</organism>
<dbReference type="AlphaFoldDB" id="A0A2P4TDS3"/>